<protein>
    <recommendedName>
        <fullName evidence="3">CdiI immunity protein domain-containing protein</fullName>
    </recommendedName>
</protein>
<dbReference type="EMBL" id="JBHTEC010000001">
    <property type="protein sequence ID" value="MFD0282887.1"/>
    <property type="molecule type" value="Genomic_DNA"/>
</dbReference>
<name>A0ABW2VFU9_9ACTN</name>
<dbReference type="RefSeq" id="WP_381249610.1">
    <property type="nucleotide sequence ID" value="NZ_JBHTBI010000004.1"/>
</dbReference>
<accession>A0ABW2VFU9</accession>
<sequence>MTFIEDVLSGRASLDDIDTYRGQWDQSSDDGVDYHTFLGLLWPEYAMYAEDDDVLAHVVEARREGQDLRAYLSLRKEMSPAMAELWRLAERYAEQWEAVRS</sequence>
<dbReference type="Proteomes" id="UP001596957">
    <property type="component" value="Unassembled WGS sequence"/>
</dbReference>
<comment type="caution">
    <text evidence="1">The sequence shown here is derived from an EMBL/GenBank/DDBJ whole genome shotgun (WGS) entry which is preliminary data.</text>
</comment>
<gene>
    <name evidence="1" type="ORF">ACFQZP_14565</name>
</gene>
<evidence type="ECO:0000313" key="1">
    <source>
        <dbReference type="EMBL" id="MFD0282887.1"/>
    </source>
</evidence>
<evidence type="ECO:0008006" key="3">
    <source>
        <dbReference type="Google" id="ProtNLM"/>
    </source>
</evidence>
<keyword evidence="2" id="KW-1185">Reference proteome</keyword>
<reference evidence="2" key="1">
    <citation type="journal article" date="2019" name="Int. J. Syst. Evol. Microbiol.">
        <title>The Global Catalogue of Microorganisms (GCM) 10K type strain sequencing project: providing services to taxonomists for standard genome sequencing and annotation.</title>
        <authorList>
            <consortium name="The Broad Institute Genomics Platform"/>
            <consortium name="The Broad Institute Genome Sequencing Center for Infectious Disease"/>
            <person name="Wu L."/>
            <person name="Ma J."/>
        </authorList>
    </citation>
    <scope>NUCLEOTIDE SEQUENCE [LARGE SCALE GENOMIC DNA]</scope>
    <source>
        <strain evidence="2">CGMCC 4.7198</strain>
    </source>
</reference>
<organism evidence="1 2">
    <name type="scientific">Streptomyces lutosisoli</name>
    <dbReference type="NCBI Taxonomy" id="2665721"/>
    <lineage>
        <taxon>Bacteria</taxon>
        <taxon>Bacillati</taxon>
        <taxon>Actinomycetota</taxon>
        <taxon>Actinomycetes</taxon>
        <taxon>Kitasatosporales</taxon>
        <taxon>Streptomycetaceae</taxon>
        <taxon>Streptomyces</taxon>
    </lineage>
</organism>
<evidence type="ECO:0000313" key="2">
    <source>
        <dbReference type="Proteomes" id="UP001596957"/>
    </source>
</evidence>
<proteinExistence type="predicted"/>